<proteinExistence type="predicted"/>
<protein>
    <submittedName>
        <fullName evidence="3">Glycosyltransferase, group 1 family protein</fullName>
        <ecNumber evidence="3">2.4.-.-</ecNumber>
    </submittedName>
</protein>
<dbReference type="InterPro" id="IPR028098">
    <property type="entry name" value="Glyco_trans_4-like_N"/>
</dbReference>
<sequence>MIVMKLVFITPGMTFGGAERVISILSNIWCDMGHDVSIFITSSDKPSAYRLNEKVKVEYYDDYRVDGVSHFKLISSIRDFVDKENSDCVLSFMNDVCAYTILSLTGKNIPIIYSERNDPNKTNQSKVDKIFRKIVEFGASHIVFQTEGAKQCYSKKVQRKSSIILNPVELSRIPERKKEDINYSEIVTVARLEPQKNQELLIDAFNIVSNKHKDVVLKIFGEGSLKKKLQNRIDELGLKDKVYLMGTKSDVLNWIKESYCFVLTSDFEGLPNSLIEAMCMGIPCISTDCSPGGARQLLSDDRGLIVPCGDKERLAEAINIYLENKDIAAQYGQAAYGLRKEIDCNKVAKEWLKLMEKIVRGEN</sequence>
<evidence type="ECO:0000313" key="3">
    <source>
        <dbReference type="EMBL" id="EEG36992.1"/>
    </source>
</evidence>
<name>C0EUR8_9FIRM</name>
<reference evidence="3 4" key="1">
    <citation type="submission" date="2009-01" db="EMBL/GenBank/DDBJ databases">
        <authorList>
            <person name="Fulton L."/>
            <person name="Clifton S."/>
            <person name="Fulton B."/>
            <person name="Xu J."/>
            <person name="Minx P."/>
            <person name="Pepin K.H."/>
            <person name="Johnson M."/>
            <person name="Bhonagiri V."/>
            <person name="Nash W.E."/>
            <person name="Mardis E.R."/>
            <person name="Wilson R.K."/>
        </authorList>
    </citation>
    <scope>NUCLEOTIDE SEQUENCE [LARGE SCALE GENOMIC DNA]</scope>
    <source>
        <strain evidence="3 4">DSM 3353</strain>
    </source>
</reference>
<reference evidence="3 4" key="2">
    <citation type="submission" date="2009-02" db="EMBL/GenBank/DDBJ databases">
        <title>Draft genome sequence of Eubacterium hallii (DSM 3353).</title>
        <authorList>
            <person name="Sudarsanam P."/>
            <person name="Ley R."/>
            <person name="Guruge J."/>
            <person name="Turnbaugh P.J."/>
            <person name="Mahowald M."/>
            <person name="Liep D."/>
            <person name="Gordon J."/>
        </authorList>
    </citation>
    <scope>NUCLEOTIDE SEQUENCE [LARGE SCALE GENOMIC DNA]</scope>
    <source>
        <strain evidence="3 4">DSM 3353</strain>
    </source>
</reference>
<keyword evidence="3" id="KW-0328">Glycosyltransferase</keyword>
<evidence type="ECO:0000259" key="2">
    <source>
        <dbReference type="Pfam" id="PF13439"/>
    </source>
</evidence>
<feature type="domain" description="Glycosyltransferase subfamily 4-like N-terminal" evidence="2">
    <location>
        <begin position="15"/>
        <end position="172"/>
    </location>
</feature>
<dbReference type="SUPFAM" id="SSF53756">
    <property type="entry name" value="UDP-Glycosyltransferase/glycogen phosphorylase"/>
    <property type="match status" value="1"/>
</dbReference>
<accession>C0EUR8</accession>
<dbReference type="Pfam" id="PF00534">
    <property type="entry name" value="Glycos_transf_1"/>
    <property type="match status" value="1"/>
</dbReference>
<dbReference type="PANTHER" id="PTHR12526">
    <property type="entry name" value="GLYCOSYLTRANSFERASE"/>
    <property type="match status" value="1"/>
</dbReference>
<dbReference type="GO" id="GO:0016757">
    <property type="term" value="F:glycosyltransferase activity"/>
    <property type="evidence" value="ECO:0007669"/>
    <property type="project" value="UniProtKB-KW"/>
</dbReference>
<dbReference type="Proteomes" id="UP000003174">
    <property type="component" value="Unassembled WGS sequence"/>
</dbReference>
<keyword evidence="3" id="KW-0808">Transferase</keyword>
<dbReference type="EMBL" id="ACEP01000056">
    <property type="protein sequence ID" value="EEG36992.1"/>
    <property type="molecule type" value="Genomic_DNA"/>
</dbReference>
<dbReference type="PANTHER" id="PTHR12526:SF630">
    <property type="entry name" value="GLYCOSYLTRANSFERASE"/>
    <property type="match status" value="1"/>
</dbReference>
<evidence type="ECO:0000313" key="4">
    <source>
        <dbReference type="Proteomes" id="UP000003174"/>
    </source>
</evidence>
<gene>
    <name evidence="3" type="ORF">EUBHAL_01156</name>
</gene>
<dbReference type="Gene3D" id="3.40.50.2000">
    <property type="entry name" value="Glycogen Phosphorylase B"/>
    <property type="match status" value="2"/>
</dbReference>
<dbReference type="AlphaFoldDB" id="C0EUR8"/>
<feature type="domain" description="Glycosyl transferase family 1" evidence="1">
    <location>
        <begin position="177"/>
        <end position="336"/>
    </location>
</feature>
<dbReference type="EC" id="2.4.-.-" evidence="3"/>
<evidence type="ECO:0000259" key="1">
    <source>
        <dbReference type="Pfam" id="PF00534"/>
    </source>
</evidence>
<organism evidence="3 4">
    <name type="scientific">Anaerobutyricum hallii DSM 3353</name>
    <dbReference type="NCBI Taxonomy" id="411469"/>
    <lineage>
        <taxon>Bacteria</taxon>
        <taxon>Bacillati</taxon>
        <taxon>Bacillota</taxon>
        <taxon>Clostridia</taxon>
        <taxon>Lachnospirales</taxon>
        <taxon>Lachnospiraceae</taxon>
        <taxon>Anaerobutyricum</taxon>
    </lineage>
</organism>
<dbReference type="Pfam" id="PF13439">
    <property type="entry name" value="Glyco_transf_4"/>
    <property type="match status" value="1"/>
</dbReference>
<dbReference type="InterPro" id="IPR001296">
    <property type="entry name" value="Glyco_trans_1"/>
</dbReference>
<comment type="caution">
    <text evidence="3">The sequence shown here is derived from an EMBL/GenBank/DDBJ whole genome shotgun (WGS) entry which is preliminary data.</text>
</comment>
<dbReference type="eggNOG" id="COG0438">
    <property type="taxonomic scope" value="Bacteria"/>
</dbReference>